<organism evidence="3 4">
    <name type="scientific">Stackebrandtia albiflava</name>
    <dbReference type="NCBI Taxonomy" id="406432"/>
    <lineage>
        <taxon>Bacteria</taxon>
        <taxon>Bacillati</taxon>
        <taxon>Actinomycetota</taxon>
        <taxon>Actinomycetes</taxon>
        <taxon>Glycomycetales</taxon>
        <taxon>Glycomycetaceae</taxon>
        <taxon>Stackebrandtia</taxon>
    </lineage>
</organism>
<reference evidence="3 4" key="1">
    <citation type="journal article" date="2013" name="Stand. Genomic Sci.">
        <title>Genomic Encyclopedia of Type Strains, Phase I: The one thousand microbial genomes (KMG-I) project.</title>
        <authorList>
            <person name="Kyrpides N.C."/>
            <person name="Woyke T."/>
            <person name="Eisen J.A."/>
            <person name="Garrity G."/>
            <person name="Lilburn T.G."/>
            <person name="Beck B.J."/>
            <person name="Whitman W.B."/>
            <person name="Hugenholtz P."/>
            <person name="Klenk H.P."/>
        </authorList>
    </citation>
    <scope>NUCLEOTIDE SEQUENCE [LARGE SCALE GENOMIC DNA]</scope>
    <source>
        <strain evidence="3 4">DSM 45044</strain>
    </source>
</reference>
<proteinExistence type="predicted"/>
<feature type="transmembrane region" description="Helical" evidence="2">
    <location>
        <begin position="68"/>
        <end position="90"/>
    </location>
</feature>
<dbReference type="OrthoDB" id="3574450at2"/>
<keyword evidence="2" id="KW-0812">Transmembrane</keyword>
<feature type="region of interest" description="Disordered" evidence="1">
    <location>
        <begin position="139"/>
        <end position="164"/>
    </location>
</feature>
<dbReference type="AlphaFoldDB" id="A0A562V4S1"/>
<keyword evidence="2" id="KW-1133">Transmembrane helix</keyword>
<feature type="transmembrane region" description="Helical" evidence="2">
    <location>
        <begin position="12"/>
        <end position="33"/>
    </location>
</feature>
<dbReference type="RefSeq" id="WP_147140217.1">
    <property type="nucleotide sequence ID" value="NZ_BAABIJ010000002.1"/>
</dbReference>
<evidence type="ECO:0000256" key="1">
    <source>
        <dbReference type="SAM" id="MobiDB-lite"/>
    </source>
</evidence>
<evidence type="ECO:0000256" key="2">
    <source>
        <dbReference type="SAM" id="Phobius"/>
    </source>
</evidence>
<sequence length="164" mass="17797">MTADHEVRRSRPTTVAGWIAVAFGIVHTAVAPWDTRDTWTQVFAEGWWNTFTLDQATTLAALDRSETFWMTIGSFGVPVLILGCHVLWSVRRRHRVPAGLGWLLLVWASVLATAAPVSPAWALVVVGALIVVGDRAGRPVPGHPNEPEPDGGERSVLRDTTVSG</sequence>
<dbReference type="EMBL" id="VLLL01000006">
    <property type="protein sequence ID" value="TWJ12818.1"/>
    <property type="molecule type" value="Genomic_DNA"/>
</dbReference>
<dbReference type="Pfam" id="PF20064">
    <property type="entry name" value="DUF6463"/>
    <property type="match status" value="1"/>
</dbReference>
<evidence type="ECO:0000313" key="4">
    <source>
        <dbReference type="Proteomes" id="UP000321617"/>
    </source>
</evidence>
<feature type="transmembrane region" description="Helical" evidence="2">
    <location>
        <begin position="102"/>
        <end position="132"/>
    </location>
</feature>
<keyword evidence="4" id="KW-1185">Reference proteome</keyword>
<accession>A0A562V4S1</accession>
<keyword evidence="2" id="KW-0472">Membrane</keyword>
<comment type="caution">
    <text evidence="3">The sequence shown here is derived from an EMBL/GenBank/DDBJ whole genome shotgun (WGS) entry which is preliminary data.</text>
</comment>
<dbReference type="Proteomes" id="UP000321617">
    <property type="component" value="Unassembled WGS sequence"/>
</dbReference>
<dbReference type="InterPro" id="IPR045590">
    <property type="entry name" value="DUF6463"/>
</dbReference>
<name>A0A562V4S1_9ACTN</name>
<evidence type="ECO:0000313" key="3">
    <source>
        <dbReference type="EMBL" id="TWJ12818.1"/>
    </source>
</evidence>
<gene>
    <name evidence="3" type="ORF">LX16_3584</name>
</gene>
<protein>
    <submittedName>
        <fullName evidence="3">Uncharacterized protein</fullName>
    </submittedName>
</protein>